<organism evidence="3 4">
    <name type="scientific">Phenylobacterium parvum</name>
    <dbReference type="NCBI Taxonomy" id="2201350"/>
    <lineage>
        <taxon>Bacteria</taxon>
        <taxon>Pseudomonadati</taxon>
        <taxon>Pseudomonadota</taxon>
        <taxon>Alphaproteobacteria</taxon>
        <taxon>Caulobacterales</taxon>
        <taxon>Caulobacteraceae</taxon>
        <taxon>Phenylobacterium</taxon>
    </lineage>
</organism>
<name>A0A2Z3HT52_9CAUL</name>
<sequence>MKAVWYERTGPAREVLQFGEVPTPTPGRGQVLIRIHASGVNPSDAGMRAGPAPMAYPRIIPNSDGAGVVEAVGPETPDRWLGRRVWFYNGQRNGRAFGSAAEYIELDADLVTPLPEAVSFAEGATLGIPCMTAHRSLFVAGPVQGRTVLVTGGAGAVGLYAVQLAKWAGATVIATASSEAKAARARAAGADLVVDYRREDVAARVRDFTAGTGVDHVVDVDFGGNLPVTLACVKGNGSIAFYATKGEPRPLVPAGDLMRLNLNIHGVYLPVSPHEARRRAQADILQWISTGARILPVAGRHALANCAAAHEQVESGTKAGTVVVEPLAS</sequence>
<gene>
    <name evidence="3" type="ORF">HYN04_09695</name>
</gene>
<dbReference type="CDD" id="cd08253">
    <property type="entry name" value="zeta_crystallin"/>
    <property type="match status" value="1"/>
</dbReference>
<dbReference type="PANTHER" id="PTHR44154:SF1">
    <property type="entry name" value="QUINONE OXIDOREDUCTASE"/>
    <property type="match status" value="1"/>
</dbReference>
<evidence type="ECO:0000313" key="4">
    <source>
        <dbReference type="Proteomes" id="UP000247763"/>
    </source>
</evidence>
<dbReference type="InterPro" id="IPR013154">
    <property type="entry name" value="ADH-like_N"/>
</dbReference>
<dbReference type="InterPro" id="IPR036291">
    <property type="entry name" value="NAD(P)-bd_dom_sf"/>
</dbReference>
<dbReference type="InterPro" id="IPR020843">
    <property type="entry name" value="ER"/>
</dbReference>
<dbReference type="SMART" id="SM00829">
    <property type="entry name" value="PKS_ER"/>
    <property type="match status" value="1"/>
</dbReference>
<dbReference type="InterPro" id="IPR013149">
    <property type="entry name" value="ADH-like_C"/>
</dbReference>
<dbReference type="Pfam" id="PF00107">
    <property type="entry name" value="ADH_zinc_N"/>
    <property type="match status" value="1"/>
</dbReference>
<protein>
    <submittedName>
        <fullName evidence="3">NADPH:quinone reductase</fullName>
    </submittedName>
</protein>
<dbReference type="Pfam" id="PF08240">
    <property type="entry name" value="ADH_N"/>
    <property type="match status" value="1"/>
</dbReference>
<dbReference type="PANTHER" id="PTHR44154">
    <property type="entry name" value="QUINONE OXIDOREDUCTASE"/>
    <property type="match status" value="1"/>
</dbReference>
<dbReference type="KEGG" id="phb:HYN04_09695"/>
<accession>A0A2Z3HT52</accession>
<evidence type="ECO:0000313" key="3">
    <source>
        <dbReference type="EMBL" id="AWM78005.1"/>
    </source>
</evidence>
<evidence type="ECO:0000256" key="1">
    <source>
        <dbReference type="ARBA" id="ARBA00022857"/>
    </source>
</evidence>
<keyword evidence="4" id="KW-1185">Reference proteome</keyword>
<proteinExistence type="predicted"/>
<evidence type="ECO:0000259" key="2">
    <source>
        <dbReference type="SMART" id="SM00829"/>
    </source>
</evidence>
<dbReference type="Gene3D" id="3.40.50.720">
    <property type="entry name" value="NAD(P)-binding Rossmann-like Domain"/>
    <property type="match status" value="1"/>
</dbReference>
<dbReference type="AlphaFoldDB" id="A0A2Z3HT52"/>
<dbReference type="SUPFAM" id="SSF51735">
    <property type="entry name" value="NAD(P)-binding Rossmann-fold domains"/>
    <property type="match status" value="1"/>
</dbReference>
<dbReference type="OrthoDB" id="9792321at2"/>
<dbReference type="Gene3D" id="3.90.180.10">
    <property type="entry name" value="Medium-chain alcohol dehydrogenases, catalytic domain"/>
    <property type="match status" value="1"/>
</dbReference>
<dbReference type="RefSeq" id="WP_110450572.1">
    <property type="nucleotide sequence ID" value="NZ_CP029479.1"/>
</dbReference>
<dbReference type="SUPFAM" id="SSF50129">
    <property type="entry name" value="GroES-like"/>
    <property type="match status" value="1"/>
</dbReference>
<reference evidence="4" key="1">
    <citation type="submission" date="2018-05" db="EMBL/GenBank/DDBJ databases">
        <title>Genome sequencing of Phenylobacterium sp. HYN0004.</title>
        <authorList>
            <person name="Yi H."/>
            <person name="Baek C."/>
        </authorList>
    </citation>
    <scope>NUCLEOTIDE SEQUENCE [LARGE SCALE GENOMIC DNA]</scope>
    <source>
        <strain evidence="4">HYN0004</strain>
    </source>
</reference>
<keyword evidence="1" id="KW-0521">NADP</keyword>
<dbReference type="InterPro" id="IPR051603">
    <property type="entry name" value="Zinc-ADH_QOR/CCCR"/>
</dbReference>
<dbReference type="GO" id="GO:0016491">
    <property type="term" value="F:oxidoreductase activity"/>
    <property type="evidence" value="ECO:0007669"/>
    <property type="project" value="InterPro"/>
</dbReference>
<dbReference type="Proteomes" id="UP000247763">
    <property type="component" value="Chromosome"/>
</dbReference>
<dbReference type="EMBL" id="CP029479">
    <property type="protein sequence ID" value="AWM78005.1"/>
    <property type="molecule type" value="Genomic_DNA"/>
</dbReference>
<dbReference type="InterPro" id="IPR011032">
    <property type="entry name" value="GroES-like_sf"/>
</dbReference>
<feature type="domain" description="Enoyl reductase (ER)" evidence="2">
    <location>
        <begin position="12"/>
        <end position="324"/>
    </location>
</feature>